<keyword evidence="2" id="KW-0238">DNA-binding</keyword>
<reference evidence="6 7" key="1">
    <citation type="journal article" date="2015" name="Genome Announc.">
        <title>Expanding the biotechnology potential of lactobacilli through comparative genomics of 213 strains and associated genera.</title>
        <authorList>
            <person name="Sun Z."/>
            <person name="Harris H.M."/>
            <person name="McCann A."/>
            <person name="Guo C."/>
            <person name="Argimon S."/>
            <person name="Zhang W."/>
            <person name="Yang X."/>
            <person name="Jeffery I.B."/>
            <person name="Cooney J.C."/>
            <person name="Kagawa T.F."/>
            <person name="Liu W."/>
            <person name="Song Y."/>
            <person name="Salvetti E."/>
            <person name="Wrobel A."/>
            <person name="Rasinkangas P."/>
            <person name="Parkhill J."/>
            <person name="Rea M.C."/>
            <person name="O'Sullivan O."/>
            <person name="Ritari J."/>
            <person name="Douillard F.P."/>
            <person name="Paul Ross R."/>
            <person name="Yang R."/>
            <person name="Briner A.E."/>
            <person name="Felis G.E."/>
            <person name="de Vos W.M."/>
            <person name="Barrangou R."/>
            <person name="Klaenhammer T.R."/>
            <person name="Caufield P.W."/>
            <person name="Cui Y."/>
            <person name="Zhang H."/>
            <person name="O'Toole P.W."/>
        </authorList>
    </citation>
    <scope>NUCLEOTIDE SEQUENCE [LARGE SCALE GENOMIC DNA]</scope>
    <source>
        <strain evidence="6 7">DSM 24301</strain>
    </source>
</reference>
<gene>
    <name evidence="6" type="ORF">IV56_GL000183</name>
</gene>
<dbReference type="Gene3D" id="3.40.50.10490">
    <property type="entry name" value="Glucose-6-phosphate isomerase like protein, domain 1"/>
    <property type="match status" value="1"/>
</dbReference>
<dbReference type="EMBL" id="JQCE01000075">
    <property type="protein sequence ID" value="KRO15095.1"/>
    <property type="molecule type" value="Genomic_DNA"/>
</dbReference>
<dbReference type="CDD" id="cd05013">
    <property type="entry name" value="SIS_RpiR"/>
    <property type="match status" value="1"/>
</dbReference>
<dbReference type="Gene3D" id="1.10.10.10">
    <property type="entry name" value="Winged helix-like DNA-binding domain superfamily/Winged helix DNA-binding domain"/>
    <property type="match status" value="1"/>
</dbReference>
<sequence>MLPETDWFQRYTEKDFQEVIMELSPSEAYFWNFALKHQHQIMHLSITQLSATVNVSTATIVRTVKKQGFSGYTDFRHSLFRDEGSAAQFISLNNVDQQIQQVVLQNEEEVTNTIKLMDINVIEDSIQLLKHAKTIYIFARGLSEMIATEMTLKFQLLGKSAQSQTDPNIIKTIANRVTDQDVVIFITLNGNTPELVHAAQVLAKNDVSNITLTTNQQAAIVPFSDEILLGYKSDLSYFQEFEVRSRLPLQVMARILLDSYVVRTKK</sequence>
<evidence type="ECO:0000256" key="2">
    <source>
        <dbReference type="ARBA" id="ARBA00023125"/>
    </source>
</evidence>
<dbReference type="GO" id="GO:0003700">
    <property type="term" value="F:DNA-binding transcription factor activity"/>
    <property type="evidence" value="ECO:0007669"/>
    <property type="project" value="InterPro"/>
</dbReference>
<dbReference type="InterPro" id="IPR009057">
    <property type="entry name" value="Homeodomain-like_sf"/>
</dbReference>
<dbReference type="STRING" id="1293598.IV56_GL000183"/>
<dbReference type="AlphaFoldDB" id="A0A0R2MN06"/>
<feature type="domain" description="HTH rpiR-type" evidence="4">
    <location>
        <begin position="10"/>
        <end position="86"/>
    </location>
</feature>
<dbReference type="InterPro" id="IPR047640">
    <property type="entry name" value="RpiR-like"/>
</dbReference>
<dbReference type="GO" id="GO:0097367">
    <property type="term" value="F:carbohydrate derivative binding"/>
    <property type="evidence" value="ECO:0007669"/>
    <property type="project" value="InterPro"/>
</dbReference>
<evidence type="ECO:0000259" key="4">
    <source>
        <dbReference type="PROSITE" id="PS51071"/>
    </source>
</evidence>
<dbReference type="PROSITE" id="PS51464">
    <property type="entry name" value="SIS"/>
    <property type="match status" value="1"/>
</dbReference>
<evidence type="ECO:0000259" key="5">
    <source>
        <dbReference type="PROSITE" id="PS51464"/>
    </source>
</evidence>
<evidence type="ECO:0000313" key="7">
    <source>
        <dbReference type="Proteomes" id="UP000050969"/>
    </source>
</evidence>
<accession>A0A0R2MN06</accession>
<dbReference type="Pfam" id="PF01380">
    <property type="entry name" value="SIS"/>
    <property type="match status" value="1"/>
</dbReference>
<dbReference type="PROSITE" id="PS51071">
    <property type="entry name" value="HTH_RPIR"/>
    <property type="match status" value="1"/>
</dbReference>
<evidence type="ECO:0000256" key="1">
    <source>
        <dbReference type="ARBA" id="ARBA00023015"/>
    </source>
</evidence>
<keyword evidence="7" id="KW-1185">Reference proteome</keyword>
<dbReference type="GO" id="GO:0003677">
    <property type="term" value="F:DNA binding"/>
    <property type="evidence" value="ECO:0007669"/>
    <property type="project" value="UniProtKB-KW"/>
</dbReference>
<feature type="domain" description="SIS" evidence="5">
    <location>
        <begin position="125"/>
        <end position="266"/>
    </location>
</feature>
<dbReference type="InterPro" id="IPR035472">
    <property type="entry name" value="RpiR-like_SIS"/>
</dbReference>
<organism evidence="6 7">
    <name type="scientific">Lacticaseibacillus saniviri JCM 17471 = DSM 24301</name>
    <dbReference type="NCBI Taxonomy" id="1293598"/>
    <lineage>
        <taxon>Bacteria</taxon>
        <taxon>Bacillati</taxon>
        <taxon>Bacillota</taxon>
        <taxon>Bacilli</taxon>
        <taxon>Lactobacillales</taxon>
        <taxon>Lactobacillaceae</taxon>
        <taxon>Lacticaseibacillus</taxon>
    </lineage>
</organism>
<comment type="caution">
    <text evidence="6">The sequence shown here is derived from an EMBL/GenBank/DDBJ whole genome shotgun (WGS) entry which is preliminary data.</text>
</comment>
<dbReference type="InterPro" id="IPR036388">
    <property type="entry name" value="WH-like_DNA-bd_sf"/>
</dbReference>
<dbReference type="InterPro" id="IPR001347">
    <property type="entry name" value="SIS_dom"/>
</dbReference>
<evidence type="ECO:0000313" key="6">
    <source>
        <dbReference type="EMBL" id="KRO15095.1"/>
    </source>
</evidence>
<name>A0A0R2MN06_9LACO</name>
<keyword evidence="1" id="KW-0805">Transcription regulation</keyword>
<dbReference type="InterPro" id="IPR046348">
    <property type="entry name" value="SIS_dom_sf"/>
</dbReference>
<dbReference type="Pfam" id="PF01418">
    <property type="entry name" value="HTH_6"/>
    <property type="match status" value="1"/>
</dbReference>
<dbReference type="SUPFAM" id="SSF53697">
    <property type="entry name" value="SIS domain"/>
    <property type="match status" value="1"/>
</dbReference>
<dbReference type="PANTHER" id="PTHR30514">
    <property type="entry name" value="GLUCOKINASE"/>
    <property type="match status" value="1"/>
</dbReference>
<dbReference type="Proteomes" id="UP000050969">
    <property type="component" value="Unassembled WGS sequence"/>
</dbReference>
<dbReference type="PATRIC" id="fig|1293598.4.peg.198"/>
<proteinExistence type="predicted"/>
<dbReference type="PANTHER" id="PTHR30514:SF21">
    <property type="entry name" value="RPIR-FAMILY TRANSCRIPTIONAL REGULATOR"/>
    <property type="match status" value="1"/>
</dbReference>
<protein>
    <submittedName>
        <fullName evidence="6">RpiR family transcriptional regulator</fullName>
    </submittedName>
</protein>
<dbReference type="GO" id="GO:1901135">
    <property type="term" value="P:carbohydrate derivative metabolic process"/>
    <property type="evidence" value="ECO:0007669"/>
    <property type="project" value="InterPro"/>
</dbReference>
<keyword evidence="3" id="KW-0804">Transcription</keyword>
<dbReference type="SUPFAM" id="SSF46689">
    <property type="entry name" value="Homeodomain-like"/>
    <property type="match status" value="1"/>
</dbReference>
<evidence type="ECO:0000256" key="3">
    <source>
        <dbReference type="ARBA" id="ARBA00023163"/>
    </source>
</evidence>
<dbReference type="InterPro" id="IPR000281">
    <property type="entry name" value="HTH_RpiR"/>
</dbReference>